<keyword evidence="2" id="KW-1185">Reference proteome</keyword>
<reference evidence="1 2" key="1">
    <citation type="submission" date="2020-05" db="EMBL/GenBank/DDBJ databases">
        <title>Parvularcula mediterraneae sp. nov., isolated from polypropylene straw from shallow seawater of the seashore of Laganas in Zakynthos island, Greece.</title>
        <authorList>
            <person name="Szabo I."/>
            <person name="Al-Omari J."/>
            <person name="Rado J."/>
            <person name="Szerdahelyi G.S."/>
        </authorList>
    </citation>
    <scope>NUCLEOTIDE SEQUENCE [LARGE SCALE GENOMIC DNA]</scope>
    <source>
        <strain evidence="1 2">ZS-1/3</strain>
    </source>
</reference>
<dbReference type="EMBL" id="JABFCX010000002">
    <property type="protein sequence ID" value="NNU15105.1"/>
    <property type="molecule type" value="Genomic_DNA"/>
</dbReference>
<accession>A0A7Y3RK22</accession>
<proteinExistence type="predicted"/>
<sequence length="61" mass="6212">MPTTITIISEPVESALGIARENPTTATVGTLTAALIAFEVTMGTVNAAETELDRLIAGVPA</sequence>
<evidence type="ECO:0000313" key="2">
    <source>
        <dbReference type="Proteomes" id="UP000536835"/>
    </source>
</evidence>
<dbReference type="AlphaFoldDB" id="A0A7Y3RK22"/>
<evidence type="ECO:0000313" key="1">
    <source>
        <dbReference type="EMBL" id="NNU15105.1"/>
    </source>
</evidence>
<name>A0A7Y3RK22_9PROT</name>
<protein>
    <submittedName>
        <fullName evidence="1">Uncharacterized protein</fullName>
    </submittedName>
</protein>
<comment type="caution">
    <text evidence="1">The sequence shown here is derived from an EMBL/GenBank/DDBJ whole genome shotgun (WGS) entry which is preliminary data.</text>
</comment>
<organism evidence="1 2">
    <name type="scientific">Parvularcula mediterranea</name>
    <dbReference type="NCBI Taxonomy" id="2732508"/>
    <lineage>
        <taxon>Bacteria</taxon>
        <taxon>Pseudomonadati</taxon>
        <taxon>Pseudomonadota</taxon>
        <taxon>Alphaproteobacteria</taxon>
        <taxon>Parvularculales</taxon>
        <taxon>Parvularculaceae</taxon>
        <taxon>Parvularcula</taxon>
    </lineage>
</organism>
<gene>
    <name evidence="1" type="ORF">HK107_02045</name>
</gene>
<dbReference type="Proteomes" id="UP000536835">
    <property type="component" value="Unassembled WGS sequence"/>
</dbReference>
<dbReference type="RefSeq" id="WP_173196308.1">
    <property type="nucleotide sequence ID" value="NZ_JABFCX010000002.1"/>
</dbReference>